<reference evidence="10 11" key="1">
    <citation type="journal article" date="2013" name="Mar. Genomics">
        <title>Expression of sulfatases in Rhodopirellula baltica and the diversity of sulfatases in the genus Rhodopirellula.</title>
        <authorList>
            <person name="Wegner C.E."/>
            <person name="Richter-Heitmann T."/>
            <person name="Klindworth A."/>
            <person name="Klockow C."/>
            <person name="Richter M."/>
            <person name="Achstetter T."/>
            <person name="Glockner F.O."/>
            <person name="Harder J."/>
        </authorList>
    </citation>
    <scope>NUCLEOTIDE SEQUENCE [LARGE SCALE GENOMIC DNA]</scope>
    <source>
        <strain evidence="10 11">SM41</strain>
    </source>
</reference>
<dbReference type="InterPro" id="IPR020846">
    <property type="entry name" value="MFS_dom"/>
</dbReference>
<name>M5UG50_9BACT</name>
<gene>
    <name evidence="10" type="ORF">RSSM_03552</name>
</gene>
<evidence type="ECO:0000313" key="10">
    <source>
        <dbReference type="EMBL" id="EMI54988.1"/>
    </source>
</evidence>
<feature type="transmembrane region" description="Helical" evidence="8">
    <location>
        <begin position="41"/>
        <end position="60"/>
    </location>
</feature>
<keyword evidence="3" id="KW-1003">Cell membrane</keyword>
<evidence type="ECO:0000256" key="4">
    <source>
        <dbReference type="ARBA" id="ARBA00022692"/>
    </source>
</evidence>
<organism evidence="10 11">
    <name type="scientific">Rhodopirellula sallentina SM41</name>
    <dbReference type="NCBI Taxonomy" id="1263870"/>
    <lineage>
        <taxon>Bacteria</taxon>
        <taxon>Pseudomonadati</taxon>
        <taxon>Planctomycetota</taxon>
        <taxon>Planctomycetia</taxon>
        <taxon>Pirellulales</taxon>
        <taxon>Pirellulaceae</taxon>
        <taxon>Rhodopirellula</taxon>
    </lineage>
</organism>
<keyword evidence="4 8" id="KW-0812">Transmembrane</keyword>
<evidence type="ECO:0000256" key="7">
    <source>
        <dbReference type="SAM" id="MobiDB-lite"/>
    </source>
</evidence>
<dbReference type="GO" id="GO:0005886">
    <property type="term" value="C:plasma membrane"/>
    <property type="evidence" value="ECO:0007669"/>
    <property type="project" value="UniProtKB-SubCell"/>
</dbReference>
<dbReference type="PANTHER" id="PTHR23513:SF11">
    <property type="entry name" value="STAPHYLOFERRIN A TRANSPORTER"/>
    <property type="match status" value="1"/>
</dbReference>
<feature type="non-terminal residue" evidence="10">
    <location>
        <position position="124"/>
    </location>
</feature>
<evidence type="ECO:0000256" key="2">
    <source>
        <dbReference type="ARBA" id="ARBA00022448"/>
    </source>
</evidence>
<keyword evidence="11" id="KW-1185">Reference proteome</keyword>
<feature type="domain" description="Major facilitator superfamily (MFS) profile" evidence="9">
    <location>
        <begin position="43"/>
        <end position="124"/>
    </location>
</feature>
<dbReference type="EMBL" id="ANOH01000236">
    <property type="protein sequence ID" value="EMI54988.1"/>
    <property type="molecule type" value="Genomic_DNA"/>
</dbReference>
<accession>M5UG50</accession>
<dbReference type="Pfam" id="PF05977">
    <property type="entry name" value="MFS_3"/>
    <property type="match status" value="1"/>
</dbReference>
<feature type="region of interest" description="Disordered" evidence="7">
    <location>
        <begin position="1"/>
        <end position="26"/>
    </location>
</feature>
<dbReference type="GO" id="GO:0022857">
    <property type="term" value="F:transmembrane transporter activity"/>
    <property type="evidence" value="ECO:0007669"/>
    <property type="project" value="InterPro"/>
</dbReference>
<dbReference type="SUPFAM" id="SSF103473">
    <property type="entry name" value="MFS general substrate transporter"/>
    <property type="match status" value="1"/>
</dbReference>
<dbReference type="Gene3D" id="1.20.1250.20">
    <property type="entry name" value="MFS general substrate transporter like domains"/>
    <property type="match status" value="1"/>
</dbReference>
<keyword evidence="6 8" id="KW-0472">Membrane</keyword>
<evidence type="ECO:0000256" key="6">
    <source>
        <dbReference type="ARBA" id="ARBA00023136"/>
    </source>
</evidence>
<dbReference type="PANTHER" id="PTHR23513">
    <property type="entry name" value="INTEGRAL MEMBRANE EFFLUX PROTEIN-RELATED"/>
    <property type="match status" value="1"/>
</dbReference>
<feature type="compositionally biased region" description="Low complexity" evidence="7">
    <location>
        <begin position="9"/>
        <end position="21"/>
    </location>
</feature>
<evidence type="ECO:0000256" key="1">
    <source>
        <dbReference type="ARBA" id="ARBA00004651"/>
    </source>
</evidence>
<dbReference type="PROSITE" id="PS50850">
    <property type="entry name" value="MFS"/>
    <property type="match status" value="1"/>
</dbReference>
<keyword evidence="2" id="KW-0813">Transport</keyword>
<dbReference type="Proteomes" id="UP000011885">
    <property type="component" value="Unassembled WGS sequence"/>
</dbReference>
<evidence type="ECO:0000259" key="9">
    <source>
        <dbReference type="PROSITE" id="PS50850"/>
    </source>
</evidence>
<proteinExistence type="predicted"/>
<keyword evidence="5 8" id="KW-1133">Transmembrane helix</keyword>
<dbReference type="InterPro" id="IPR010290">
    <property type="entry name" value="TM_effector"/>
</dbReference>
<evidence type="ECO:0000313" key="11">
    <source>
        <dbReference type="Proteomes" id="UP000011885"/>
    </source>
</evidence>
<evidence type="ECO:0000256" key="3">
    <source>
        <dbReference type="ARBA" id="ARBA00022475"/>
    </source>
</evidence>
<evidence type="ECO:0000256" key="5">
    <source>
        <dbReference type="ARBA" id="ARBA00022989"/>
    </source>
</evidence>
<dbReference type="InterPro" id="IPR036259">
    <property type="entry name" value="MFS_trans_sf"/>
</dbReference>
<protein>
    <submittedName>
        <fullName evidence="10">Membrane protein containing DUF894, DitE</fullName>
    </submittedName>
</protein>
<comment type="subcellular location">
    <subcellularLocation>
        <location evidence="1">Cell membrane</location>
        <topology evidence="1">Multi-pass membrane protein</topology>
    </subcellularLocation>
</comment>
<evidence type="ECO:0000256" key="8">
    <source>
        <dbReference type="SAM" id="Phobius"/>
    </source>
</evidence>
<comment type="caution">
    <text evidence="10">The sequence shown here is derived from an EMBL/GenBank/DDBJ whole genome shotgun (WGS) entry which is preliminary data.</text>
</comment>
<feature type="transmembrane region" description="Helical" evidence="8">
    <location>
        <begin position="80"/>
        <end position="101"/>
    </location>
</feature>
<dbReference type="AlphaFoldDB" id="M5UG50"/>
<sequence length="124" mass="13397">MLARDEAAESSGSAVVGSESGTLEKKPTPVRKAAFWEPLRLPLFRFFWIASLASNLGTWIHEVGAGWLMTTLQGSPEMVAAVRTSMSLPIVVLAIPAGVLADRIDKRRLLMATQMLLFGVTATL</sequence>